<organism evidence="1 2">
    <name type="scientific">Cetraspora pellucida</name>
    <dbReference type="NCBI Taxonomy" id="1433469"/>
    <lineage>
        <taxon>Eukaryota</taxon>
        <taxon>Fungi</taxon>
        <taxon>Fungi incertae sedis</taxon>
        <taxon>Mucoromycota</taxon>
        <taxon>Glomeromycotina</taxon>
        <taxon>Glomeromycetes</taxon>
        <taxon>Diversisporales</taxon>
        <taxon>Gigasporaceae</taxon>
        <taxon>Cetraspora</taxon>
    </lineage>
</organism>
<evidence type="ECO:0000313" key="1">
    <source>
        <dbReference type="EMBL" id="CAG8482827.1"/>
    </source>
</evidence>
<dbReference type="Proteomes" id="UP000789366">
    <property type="component" value="Unassembled WGS sequence"/>
</dbReference>
<accession>A0ACA9KMU1</accession>
<reference evidence="1" key="1">
    <citation type="submission" date="2021-06" db="EMBL/GenBank/DDBJ databases">
        <authorList>
            <person name="Kallberg Y."/>
            <person name="Tangrot J."/>
            <person name="Rosling A."/>
        </authorList>
    </citation>
    <scope>NUCLEOTIDE SEQUENCE</scope>
    <source>
        <strain evidence="1">28 12/20/2015</strain>
    </source>
</reference>
<name>A0ACA9KMU1_9GLOM</name>
<protein>
    <submittedName>
        <fullName evidence="1">5374_t:CDS:1</fullName>
    </submittedName>
</protein>
<dbReference type="EMBL" id="CAJVPW010001389">
    <property type="protein sequence ID" value="CAG8482827.1"/>
    <property type="molecule type" value="Genomic_DNA"/>
</dbReference>
<gene>
    <name evidence="1" type="ORF">SPELUC_LOCUS2201</name>
</gene>
<sequence length="63" mass="6806">MYKQKSKVLVSSVEKQESMSSLTSKSYETNIPSEENPKSTEGTRGYSSSENTEGTRNAGGPGE</sequence>
<proteinExistence type="predicted"/>
<keyword evidence="2" id="KW-1185">Reference proteome</keyword>
<evidence type="ECO:0000313" key="2">
    <source>
        <dbReference type="Proteomes" id="UP000789366"/>
    </source>
</evidence>
<comment type="caution">
    <text evidence="1">The sequence shown here is derived from an EMBL/GenBank/DDBJ whole genome shotgun (WGS) entry which is preliminary data.</text>
</comment>